<feature type="coiled-coil region" evidence="4">
    <location>
        <begin position="627"/>
        <end position="654"/>
    </location>
</feature>
<dbReference type="OrthoDB" id="425925at2759"/>
<feature type="compositionally biased region" description="Basic and acidic residues" evidence="5">
    <location>
        <begin position="598"/>
        <end position="613"/>
    </location>
</feature>
<accession>A0A158QNU1</accession>
<keyword evidence="3 4" id="KW-0175">Coiled coil</keyword>
<protein>
    <submittedName>
        <fullName evidence="8">GRIP domain-containing protein</fullName>
    </submittedName>
</protein>
<dbReference type="OMA" id="REHLMIV"/>
<dbReference type="GO" id="GO:0005794">
    <property type="term" value="C:Golgi apparatus"/>
    <property type="evidence" value="ECO:0007669"/>
    <property type="project" value="UniProtKB-SubCell"/>
</dbReference>
<dbReference type="GO" id="GO:0006888">
    <property type="term" value="P:endoplasmic reticulum to Golgi vesicle-mediated transport"/>
    <property type="evidence" value="ECO:0007669"/>
    <property type="project" value="TreeGrafter"/>
</dbReference>
<reference evidence="6 7" key="2">
    <citation type="submission" date="2018-11" db="EMBL/GenBank/DDBJ databases">
        <authorList>
            <consortium name="Pathogen Informatics"/>
        </authorList>
    </citation>
    <scope>NUCLEOTIDE SEQUENCE [LARGE SCALE GENOMIC DNA]</scope>
    <source>
        <strain evidence="6 7">MHpl1</strain>
    </source>
</reference>
<feature type="coiled-coil region" evidence="4">
    <location>
        <begin position="832"/>
        <end position="915"/>
    </location>
</feature>
<name>A0A158QNU1_HAEPC</name>
<gene>
    <name evidence="6" type="ORF">HPLM_LOCUS11221</name>
</gene>
<evidence type="ECO:0000256" key="1">
    <source>
        <dbReference type="ARBA" id="ARBA00004555"/>
    </source>
</evidence>
<dbReference type="AlphaFoldDB" id="A0A158QNU1"/>
<organism evidence="8">
    <name type="scientific">Haemonchus placei</name>
    <name type="common">Barber's pole worm</name>
    <dbReference type="NCBI Taxonomy" id="6290"/>
    <lineage>
        <taxon>Eukaryota</taxon>
        <taxon>Metazoa</taxon>
        <taxon>Ecdysozoa</taxon>
        <taxon>Nematoda</taxon>
        <taxon>Chromadorea</taxon>
        <taxon>Rhabditida</taxon>
        <taxon>Rhabditina</taxon>
        <taxon>Rhabditomorpha</taxon>
        <taxon>Strongyloidea</taxon>
        <taxon>Trichostrongylidae</taxon>
        <taxon>Haemonchus</taxon>
    </lineage>
</organism>
<feature type="compositionally biased region" description="Pro residues" evidence="5">
    <location>
        <begin position="1005"/>
        <end position="1017"/>
    </location>
</feature>
<dbReference type="GO" id="GO:0007030">
    <property type="term" value="P:Golgi organization"/>
    <property type="evidence" value="ECO:0007669"/>
    <property type="project" value="TreeGrafter"/>
</dbReference>
<reference evidence="8" key="1">
    <citation type="submission" date="2016-04" db="UniProtKB">
        <authorList>
            <consortium name="WormBaseParasite"/>
        </authorList>
    </citation>
    <scope>IDENTIFICATION</scope>
</reference>
<feature type="coiled-coil region" evidence="4">
    <location>
        <begin position="365"/>
        <end position="392"/>
    </location>
</feature>
<dbReference type="STRING" id="6290.A0A158QNU1"/>
<evidence type="ECO:0000256" key="3">
    <source>
        <dbReference type="ARBA" id="ARBA00023054"/>
    </source>
</evidence>
<evidence type="ECO:0000313" key="7">
    <source>
        <dbReference type="Proteomes" id="UP000268014"/>
    </source>
</evidence>
<keyword evidence="2" id="KW-0333">Golgi apparatus</keyword>
<evidence type="ECO:0000313" key="6">
    <source>
        <dbReference type="EMBL" id="VDO42273.1"/>
    </source>
</evidence>
<feature type="coiled-coil region" evidence="4">
    <location>
        <begin position="690"/>
        <end position="767"/>
    </location>
</feature>
<evidence type="ECO:0000256" key="5">
    <source>
        <dbReference type="SAM" id="MobiDB-lite"/>
    </source>
</evidence>
<feature type="region of interest" description="Disordered" evidence="5">
    <location>
        <begin position="592"/>
        <end position="626"/>
    </location>
</feature>
<dbReference type="PANTHER" id="PTHR18921">
    <property type="entry name" value="MYOSIN HEAVY CHAIN - RELATED"/>
    <property type="match status" value="1"/>
</dbReference>
<proteinExistence type="predicted"/>
<comment type="subcellular location">
    <subcellularLocation>
        <location evidence="1">Golgi apparatus</location>
    </subcellularLocation>
</comment>
<dbReference type="PANTHER" id="PTHR18921:SF2">
    <property type="entry name" value="THYROID RECEPTOR-INTERACTING PROTEIN 11"/>
    <property type="match status" value="1"/>
</dbReference>
<feature type="region of interest" description="Disordered" evidence="5">
    <location>
        <begin position="996"/>
        <end position="1017"/>
    </location>
</feature>
<feature type="coiled-coil region" evidence="4">
    <location>
        <begin position="33"/>
        <end position="106"/>
    </location>
</feature>
<feature type="coiled-coil region" evidence="4">
    <location>
        <begin position="462"/>
        <end position="549"/>
    </location>
</feature>
<keyword evidence="7" id="KW-1185">Reference proteome</keyword>
<dbReference type="EMBL" id="UZAF01017500">
    <property type="protein sequence ID" value="VDO42273.1"/>
    <property type="molecule type" value="Genomic_DNA"/>
</dbReference>
<feature type="coiled-coil region" evidence="4">
    <location>
        <begin position="142"/>
        <end position="341"/>
    </location>
</feature>
<dbReference type="Gene3D" id="1.20.5.4090">
    <property type="match status" value="1"/>
</dbReference>
<evidence type="ECO:0000256" key="4">
    <source>
        <dbReference type="SAM" id="Coils"/>
    </source>
</evidence>
<evidence type="ECO:0000313" key="8">
    <source>
        <dbReference type="WBParaSite" id="HPLM_0001122901-mRNA-1"/>
    </source>
</evidence>
<dbReference type="GO" id="GO:0031267">
    <property type="term" value="F:small GTPase binding"/>
    <property type="evidence" value="ECO:0007669"/>
    <property type="project" value="TreeGrafter"/>
</dbReference>
<evidence type="ECO:0000256" key="2">
    <source>
        <dbReference type="ARBA" id="ARBA00023034"/>
    </source>
</evidence>
<dbReference type="WBParaSite" id="HPLM_0001122901-mRNA-1">
    <property type="protein sequence ID" value="HPLM_0001122901-mRNA-1"/>
    <property type="gene ID" value="HPLM_0001122901"/>
</dbReference>
<dbReference type="Proteomes" id="UP000268014">
    <property type="component" value="Unassembled WGS sequence"/>
</dbReference>
<sequence length="1050" mass="120030">MSWFRNLQGQLSELANEVLSEATDEVADPETELQVANKKRNEAERQLVIEQSKVSKLEEKVLEQEHMLSAHQSELEMLTERHRTMILSRDEEIKKLKNELERLQLGEWQSTDVDTGTMEQNILDLQREVSHWKSLVEMGHDKDSAGELEQRLEEERRRKEEEITSLMELHSRNLNEMREMYEERISALEGVASSSTSNTDVLDAVLLEKEELLDTKRKLEELVRQRPSTASASAGCDDRMEVLDLVERSELTELEEKLREAQAEVVQIQHEELTQAYNDLNEEFEKYKELTATTAQDNNNQDLTRRIDLLKASLIEYEERYEMCKRENQETVAQLERLSGEFERLKSGFADVREQNKDADVSGEVDRLRAALEQAKTDRDRLRSDVDRFRSTVEGIDTELDMLRSSNRNLCEENEKMAAVIDRYTKSLNDNIQRSENSANESDAQGSSSLSQVQTAAVDNLNRELREEVTMLQERNRLLEEHREELQTSLKALQGKVDGGRQDQTSQTNEIADEVSALTAQLREALAANAEKTEECEKLRQQADDLEKEVTLRQSCVDEMIAQTNALQVQLQLAAKVNLQLKQQILEKDRSLNSMSEELNRKQPESTRHDPHFEQQSYPPQEVDQEKEELSGKIEQLNAECARLKEALTKAENQICESESALNTITTENNQLRQVATQKHAESVDYFARLEAAVAQIAVLEQKLADSQRQAEESLANERESREKLSRELQRLKDHLLLVEETSTVEAVEAEKRETELREQIRRLESTVVAADSDAAKTTLSMQSELSSLQERVVVAEESAVDWRSRYEDEKRQHFETNDALASLQEVVRELSADHEREAASASHRNMQLQENIRELTATVENLRAEMERLSLDKQTVEDLLESAKSSLNARQKIVEDLEVQLEELRASSRQSAESYRIDDVTLRQLFLSYFTAAPDKRADIALLLASILQYPPEDVHKIRQAISGRSPQRQGNQTGSVSLAEQFIRFLENESESASTAPHLPVVPQGPTPGPSIAPPPIASPIVFHHRHVEEVDRTISKSNNTIFGYQST</sequence>